<dbReference type="SUPFAM" id="SSF53474">
    <property type="entry name" value="alpha/beta-Hydrolases"/>
    <property type="match status" value="1"/>
</dbReference>
<name>A0ABR2ZM28_9AGAR</name>
<accession>A0ABR2ZM28</accession>
<proteinExistence type="predicted"/>
<reference evidence="2 3" key="1">
    <citation type="submission" date="2024-05" db="EMBL/GenBank/DDBJ databases">
        <title>A draft genome resource for the thread blight pathogen Marasmius tenuissimus strain MS-2.</title>
        <authorList>
            <person name="Yulfo-Soto G.E."/>
            <person name="Baruah I.K."/>
            <person name="Amoako-Attah I."/>
            <person name="Bukari Y."/>
            <person name="Meinhardt L.W."/>
            <person name="Bailey B.A."/>
            <person name="Cohen S.P."/>
        </authorList>
    </citation>
    <scope>NUCLEOTIDE SEQUENCE [LARGE SCALE GENOMIC DNA]</scope>
    <source>
        <strain evidence="2 3">MS-2</strain>
    </source>
</reference>
<sequence length="340" mass="38527">MVLTQKSYQIVEDINVSFTDTGTPPNSKDYTTIVIIHGMGFGAACFERLQSQARSSQSNLRIVVLSRRGYPGSTPFSASELEALQVRDDGKEAPAQEFHDDLGRHLWLFLRKFVEEERVPPVRSRRGGIVVMGWSLGVAFPMAAFSNPDSGLMIYDPSYTTLGYSIPSNIDASNLYVPWMDPDAQTPQGVFDKFLHWVCSQYRYEYADGNLSPTAESFIQIGTLKRTKECFADLLSKNELEKLTYPQATFPGRGDMSLFAHQPILNKAARKVLFDSHIAKTFFPNLSITYLYPPRSPWMCVLAYMETKRIYEGTFRGYSFHQVHYTDPKGFLRSIEDALV</sequence>
<dbReference type="EMBL" id="JBBXMP010000115">
    <property type="protein sequence ID" value="KAL0062071.1"/>
    <property type="molecule type" value="Genomic_DNA"/>
</dbReference>
<protein>
    <recommendedName>
        <fullName evidence="1">AB hydrolase-1 domain-containing protein</fullName>
    </recommendedName>
</protein>
<dbReference type="Pfam" id="PF12697">
    <property type="entry name" value="Abhydrolase_6"/>
    <property type="match status" value="1"/>
</dbReference>
<dbReference type="Proteomes" id="UP001437256">
    <property type="component" value="Unassembled WGS sequence"/>
</dbReference>
<dbReference type="InterPro" id="IPR029058">
    <property type="entry name" value="AB_hydrolase_fold"/>
</dbReference>
<dbReference type="Gene3D" id="3.40.50.1820">
    <property type="entry name" value="alpha/beta hydrolase"/>
    <property type="match status" value="1"/>
</dbReference>
<evidence type="ECO:0000313" key="2">
    <source>
        <dbReference type="EMBL" id="KAL0062071.1"/>
    </source>
</evidence>
<gene>
    <name evidence="2" type="ORF">AAF712_011071</name>
</gene>
<keyword evidence="3" id="KW-1185">Reference proteome</keyword>
<evidence type="ECO:0000259" key="1">
    <source>
        <dbReference type="Pfam" id="PF12697"/>
    </source>
</evidence>
<organism evidence="2 3">
    <name type="scientific">Marasmius tenuissimus</name>
    <dbReference type="NCBI Taxonomy" id="585030"/>
    <lineage>
        <taxon>Eukaryota</taxon>
        <taxon>Fungi</taxon>
        <taxon>Dikarya</taxon>
        <taxon>Basidiomycota</taxon>
        <taxon>Agaricomycotina</taxon>
        <taxon>Agaricomycetes</taxon>
        <taxon>Agaricomycetidae</taxon>
        <taxon>Agaricales</taxon>
        <taxon>Marasmiineae</taxon>
        <taxon>Marasmiaceae</taxon>
        <taxon>Marasmius</taxon>
    </lineage>
</organism>
<evidence type="ECO:0000313" key="3">
    <source>
        <dbReference type="Proteomes" id="UP001437256"/>
    </source>
</evidence>
<feature type="domain" description="AB hydrolase-1" evidence="1">
    <location>
        <begin position="33"/>
        <end position="180"/>
    </location>
</feature>
<comment type="caution">
    <text evidence="2">The sequence shown here is derived from an EMBL/GenBank/DDBJ whole genome shotgun (WGS) entry which is preliminary data.</text>
</comment>
<dbReference type="InterPro" id="IPR000073">
    <property type="entry name" value="AB_hydrolase_1"/>
</dbReference>